<evidence type="ECO:0000313" key="4">
    <source>
        <dbReference type="EMBL" id="MFC3960943.1"/>
    </source>
</evidence>
<evidence type="ECO:0000313" key="5">
    <source>
        <dbReference type="Proteomes" id="UP001595696"/>
    </source>
</evidence>
<comment type="caution">
    <text evidence="4">The sequence shown here is derived from an EMBL/GenBank/DDBJ whole genome shotgun (WGS) entry which is preliminary data.</text>
</comment>
<keyword evidence="2" id="KW-0472">Membrane</keyword>
<sequence length="183" mass="18355">MAITTATAGAAPAPSESADSTTSSGIDHGIGYRIAVSPVGETVTATIENGRFELAGNGAVLLATGDGATLLEVPRHYAADGREITMTHEIAADGRTLTLTPPTPAKLIAQEIGSYGRLMEQINRNMPGVVGGAIVGGLLGACLFLIWGVSIPLGVLIGGAIGGSIMGGPEFSDALQAFVTGQP</sequence>
<evidence type="ECO:0000256" key="1">
    <source>
        <dbReference type="SAM" id="MobiDB-lite"/>
    </source>
</evidence>
<protein>
    <recommendedName>
        <fullName evidence="3">DUF8020 domain-containing protein</fullName>
    </recommendedName>
</protein>
<proteinExistence type="predicted"/>
<name>A0ABV8DLN1_9NOCA</name>
<keyword evidence="5" id="KW-1185">Reference proteome</keyword>
<gene>
    <name evidence="4" type="ORF">ACFO0B_02945</name>
</gene>
<accession>A0ABV8DLN1</accession>
<evidence type="ECO:0000256" key="2">
    <source>
        <dbReference type="SAM" id="Phobius"/>
    </source>
</evidence>
<evidence type="ECO:0000259" key="3">
    <source>
        <dbReference type="Pfam" id="PF26059"/>
    </source>
</evidence>
<dbReference type="RefSeq" id="WP_378610708.1">
    <property type="nucleotide sequence ID" value="NZ_JBHSAX010000003.1"/>
</dbReference>
<keyword evidence="2" id="KW-1133">Transmembrane helix</keyword>
<dbReference type="Pfam" id="PF26059">
    <property type="entry name" value="DUF8020"/>
    <property type="match status" value="1"/>
</dbReference>
<feature type="transmembrane region" description="Helical" evidence="2">
    <location>
        <begin position="129"/>
        <end position="149"/>
    </location>
</feature>
<feature type="domain" description="DUF8020" evidence="3">
    <location>
        <begin position="30"/>
        <end position="102"/>
    </location>
</feature>
<dbReference type="InterPro" id="IPR058333">
    <property type="entry name" value="DUF8020"/>
</dbReference>
<keyword evidence="2" id="KW-0812">Transmembrane</keyword>
<dbReference type="Proteomes" id="UP001595696">
    <property type="component" value="Unassembled WGS sequence"/>
</dbReference>
<feature type="region of interest" description="Disordered" evidence="1">
    <location>
        <begin position="1"/>
        <end position="24"/>
    </location>
</feature>
<organism evidence="4 5">
    <name type="scientific">Nocardia jiangsuensis</name>
    <dbReference type="NCBI Taxonomy" id="1691563"/>
    <lineage>
        <taxon>Bacteria</taxon>
        <taxon>Bacillati</taxon>
        <taxon>Actinomycetota</taxon>
        <taxon>Actinomycetes</taxon>
        <taxon>Mycobacteriales</taxon>
        <taxon>Nocardiaceae</taxon>
        <taxon>Nocardia</taxon>
    </lineage>
</organism>
<dbReference type="EMBL" id="JBHSAX010000003">
    <property type="protein sequence ID" value="MFC3960943.1"/>
    <property type="molecule type" value="Genomic_DNA"/>
</dbReference>
<reference evidence="5" key="1">
    <citation type="journal article" date="2019" name="Int. J. Syst. Evol. Microbiol.">
        <title>The Global Catalogue of Microorganisms (GCM) 10K type strain sequencing project: providing services to taxonomists for standard genome sequencing and annotation.</title>
        <authorList>
            <consortium name="The Broad Institute Genomics Platform"/>
            <consortium name="The Broad Institute Genome Sequencing Center for Infectious Disease"/>
            <person name="Wu L."/>
            <person name="Ma J."/>
        </authorList>
    </citation>
    <scope>NUCLEOTIDE SEQUENCE [LARGE SCALE GENOMIC DNA]</scope>
    <source>
        <strain evidence="5">CGMCC 4.7330</strain>
    </source>
</reference>